<accession>A0A6F9DP06</accession>
<evidence type="ECO:0000259" key="10">
    <source>
        <dbReference type="PROSITE" id="PS51914"/>
    </source>
</evidence>
<evidence type="ECO:0000256" key="8">
    <source>
        <dbReference type="SAM" id="SignalP"/>
    </source>
</evidence>
<feature type="chain" id="PRO_5026277155" description="Glucosidase 2 subunit beta" evidence="8">
    <location>
        <begin position="20"/>
        <end position="540"/>
    </location>
</feature>
<dbReference type="GO" id="GO:0006491">
    <property type="term" value="P:N-glycan processing"/>
    <property type="evidence" value="ECO:0007669"/>
    <property type="project" value="TreeGrafter"/>
</dbReference>
<dbReference type="PROSITE" id="PS50068">
    <property type="entry name" value="LDLRA_2"/>
    <property type="match status" value="1"/>
</dbReference>
<dbReference type="EMBL" id="LR789302">
    <property type="protein sequence ID" value="CAB3265164.1"/>
    <property type="molecule type" value="mRNA"/>
</dbReference>
<dbReference type="InterPro" id="IPR028146">
    <property type="entry name" value="PRKCSH_N"/>
</dbReference>
<comment type="caution">
    <text evidence="5">Lacks conserved residue(s) required for the propagation of feature annotation.</text>
</comment>
<dbReference type="InterPro" id="IPR039794">
    <property type="entry name" value="Gtb1-like"/>
</dbReference>
<dbReference type="GO" id="GO:0005509">
    <property type="term" value="F:calcium ion binding"/>
    <property type="evidence" value="ECO:0007669"/>
    <property type="project" value="InterPro"/>
</dbReference>
<dbReference type="InterPro" id="IPR009011">
    <property type="entry name" value="Man6P_isomerase_rcpt-bd_dom_sf"/>
</dbReference>
<dbReference type="InterPro" id="IPR002048">
    <property type="entry name" value="EF_hand_dom"/>
</dbReference>
<feature type="compositionally biased region" description="Acidic residues" evidence="7">
    <location>
        <begin position="297"/>
        <end position="307"/>
    </location>
</feature>
<dbReference type="Gene3D" id="2.70.130.10">
    <property type="entry name" value="Mannose-6-phosphate receptor binding domain"/>
    <property type="match status" value="1"/>
</dbReference>
<keyword evidence="4" id="KW-1015">Disulfide bond</keyword>
<keyword evidence="3" id="KW-0256">Endoplasmic reticulum</keyword>
<reference evidence="11" key="1">
    <citation type="submission" date="2020-04" db="EMBL/GenBank/DDBJ databases">
        <authorList>
            <person name="Neveu A P."/>
        </authorList>
    </citation>
    <scope>NUCLEOTIDE SEQUENCE</scope>
    <source>
        <tissue evidence="11">Whole embryo</tissue>
    </source>
</reference>
<feature type="compositionally biased region" description="Basic and acidic residues" evidence="7">
    <location>
        <begin position="312"/>
        <end position="322"/>
    </location>
</feature>
<proteinExistence type="evidence at transcript level"/>
<dbReference type="SUPFAM" id="SSF50911">
    <property type="entry name" value="Mannose 6-phosphate receptor domain"/>
    <property type="match status" value="1"/>
</dbReference>
<evidence type="ECO:0000256" key="6">
    <source>
        <dbReference type="SAM" id="Coils"/>
    </source>
</evidence>
<evidence type="ECO:0000256" key="7">
    <source>
        <dbReference type="SAM" id="MobiDB-lite"/>
    </source>
</evidence>
<evidence type="ECO:0000256" key="4">
    <source>
        <dbReference type="ARBA" id="ARBA00023157"/>
    </source>
</evidence>
<dbReference type="InterPro" id="IPR044865">
    <property type="entry name" value="MRH_dom"/>
</dbReference>
<dbReference type="InterPro" id="IPR036055">
    <property type="entry name" value="LDL_receptor-like_sf"/>
</dbReference>
<keyword evidence="6" id="KW-0175">Coiled coil</keyword>
<feature type="coiled-coil region" evidence="6">
    <location>
        <begin position="378"/>
        <end position="412"/>
    </location>
</feature>
<evidence type="ECO:0000256" key="3">
    <source>
        <dbReference type="ARBA" id="ARBA00022824"/>
    </source>
</evidence>
<dbReference type="Pfam" id="PF12999">
    <property type="entry name" value="PRKCSH-like"/>
    <property type="match status" value="1"/>
</dbReference>
<dbReference type="Gene3D" id="4.10.400.10">
    <property type="entry name" value="Low-density Lipoprotein Receptor"/>
    <property type="match status" value="1"/>
</dbReference>
<name>A0A6F9DP06_9ASCI</name>
<dbReference type="InterPro" id="IPR036607">
    <property type="entry name" value="PRKCSH"/>
</dbReference>
<dbReference type="InterPro" id="IPR002172">
    <property type="entry name" value="LDrepeatLR_classA_rpt"/>
</dbReference>
<dbReference type="Pfam" id="PF13015">
    <property type="entry name" value="PRKCSH_1"/>
    <property type="match status" value="1"/>
</dbReference>
<dbReference type="GO" id="GO:0017177">
    <property type="term" value="C:glucosidase II complex"/>
    <property type="evidence" value="ECO:0007669"/>
    <property type="project" value="TreeGrafter"/>
</dbReference>
<dbReference type="PROSITE" id="PS50222">
    <property type="entry name" value="EF_HAND_2"/>
    <property type="match status" value="1"/>
</dbReference>
<gene>
    <name evidence="11" type="primary">Prkcsh-001</name>
</gene>
<dbReference type="PROSITE" id="PS51914">
    <property type="entry name" value="MRH"/>
    <property type="match status" value="1"/>
</dbReference>
<evidence type="ECO:0000256" key="1">
    <source>
        <dbReference type="ARBA" id="ARBA00022387"/>
    </source>
</evidence>
<evidence type="ECO:0000313" key="11">
    <source>
        <dbReference type="EMBL" id="CAB3265164.1"/>
    </source>
</evidence>
<dbReference type="PANTHER" id="PTHR12630">
    <property type="entry name" value="N-LINKED OLIGOSACCHARIDE PROCESSING"/>
    <property type="match status" value="1"/>
</dbReference>
<feature type="compositionally biased region" description="Basic and acidic residues" evidence="7">
    <location>
        <begin position="355"/>
        <end position="366"/>
    </location>
</feature>
<feature type="coiled-coil region" evidence="6">
    <location>
        <begin position="122"/>
        <end position="219"/>
    </location>
</feature>
<organism evidence="11">
    <name type="scientific">Phallusia mammillata</name>
    <dbReference type="NCBI Taxonomy" id="59560"/>
    <lineage>
        <taxon>Eukaryota</taxon>
        <taxon>Metazoa</taxon>
        <taxon>Chordata</taxon>
        <taxon>Tunicata</taxon>
        <taxon>Ascidiacea</taxon>
        <taxon>Phlebobranchia</taxon>
        <taxon>Ascidiidae</taxon>
        <taxon>Phallusia</taxon>
    </lineage>
</organism>
<dbReference type="InterPro" id="IPR018247">
    <property type="entry name" value="EF_Hand_1_Ca_BS"/>
</dbReference>
<dbReference type="PANTHER" id="PTHR12630:SF1">
    <property type="entry name" value="GLUCOSIDASE 2 SUBUNIT BETA"/>
    <property type="match status" value="1"/>
</dbReference>
<feature type="domain" description="EF-hand" evidence="9">
    <location>
        <begin position="217"/>
        <end position="252"/>
    </location>
</feature>
<feature type="domain" description="MRH" evidence="10">
    <location>
        <begin position="428"/>
        <end position="529"/>
    </location>
</feature>
<dbReference type="FunFam" id="4.10.400.10:FF:000150">
    <property type="entry name" value="Glucosidase 2 subunit beta"/>
    <property type="match status" value="1"/>
</dbReference>
<dbReference type="AlphaFoldDB" id="A0A6F9DP06"/>
<feature type="region of interest" description="Disordered" evidence="7">
    <location>
        <begin position="289"/>
        <end position="375"/>
    </location>
</feature>
<evidence type="ECO:0000259" key="9">
    <source>
        <dbReference type="PROSITE" id="PS50222"/>
    </source>
</evidence>
<dbReference type="PROSITE" id="PS00018">
    <property type="entry name" value="EF_HAND_1"/>
    <property type="match status" value="1"/>
</dbReference>
<feature type="signal peptide" evidence="8">
    <location>
        <begin position="1"/>
        <end position="19"/>
    </location>
</feature>
<keyword evidence="2 8" id="KW-0732">Signal</keyword>
<sequence>MICKYLFLTFILHIDLYDASQMVQVDRPRGVSLTKKVLYDPAKEFTCFDGSQTIQFQFVNDDYCDCNDGSDEPGTSACPNGSFHCTNAGYRPQNIPSSRVNDGICDCCDGTDEWKTPTACANTCMELRRAALEENKKKMEESSKGFALRQEYAKTGQAKKLERQEKVKELQQELAQIQLLEDTLKTEKEAIEIQETAAIDEHKRIAEEKQQKIAHEENLRKGAEAFSEMDVDKDGSLTIPELLSHPELDPDTSDGIFTEEEALTILQAGSVDMAVFMDTVWGAINETFRTNIPPPMEEQETPAEDQIQDGSEQEREADRELLEEPEEEDQDQDEEDEDSDEEYDDEHEYDEDGEYREPPVLRKETDTSNSGEPYDEITQNLVNQANEARSKFQEAQTKKKNLENEVESLNKALELDFGPDEGYQALQFQCFELLTMEYKYKLCPYDKATQSPKNGGSETVLGRWGSWSGPPENIYAKMMYENGITCWNGPARSTEVVIRCGMEHKLLSVDEPSRCAYKYEFATPCACTQVDPNALPRDEL</sequence>
<protein>
    <recommendedName>
        <fullName evidence="1">Glucosidase 2 subunit beta</fullName>
    </recommendedName>
</protein>
<evidence type="ECO:0000256" key="2">
    <source>
        <dbReference type="ARBA" id="ARBA00022729"/>
    </source>
</evidence>
<evidence type="ECO:0000256" key="5">
    <source>
        <dbReference type="PROSITE-ProRule" id="PRU00124"/>
    </source>
</evidence>
<feature type="compositionally biased region" description="Acidic residues" evidence="7">
    <location>
        <begin position="323"/>
        <end position="354"/>
    </location>
</feature>